<dbReference type="Pfam" id="PF01520">
    <property type="entry name" value="Amidase_3"/>
    <property type="match status" value="1"/>
</dbReference>
<evidence type="ECO:0000259" key="1">
    <source>
        <dbReference type="Pfam" id="PF01520"/>
    </source>
</evidence>
<dbReference type="GO" id="GO:0009253">
    <property type="term" value="P:peptidoglycan catabolic process"/>
    <property type="evidence" value="ECO:0007669"/>
    <property type="project" value="InterPro"/>
</dbReference>
<gene>
    <name evidence="2" type="ORF">OW157_02600</name>
</gene>
<dbReference type="Proteomes" id="UP001146670">
    <property type="component" value="Unassembled WGS sequence"/>
</dbReference>
<keyword evidence="3" id="KW-1185">Reference proteome</keyword>
<dbReference type="RefSeq" id="WP_268751772.1">
    <property type="nucleotide sequence ID" value="NZ_JAPRFQ010000001.1"/>
</dbReference>
<organism evidence="2 3">
    <name type="scientific">Aerococcus kribbianus</name>
    <dbReference type="NCBI Taxonomy" id="2999064"/>
    <lineage>
        <taxon>Bacteria</taxon>
        <taxon>Bacillati</taxon>
        <taxon>Bacillota</taxon>
        <taxon>Bacilli</taxon>
        <taxon>Lactobacillales</taxon>
        <taxon>Aerococcaceae</taxon>
        <taxon>Aerococcus</taxon>
    </lineage>
</organism>
<dbReference type="SUPFAM" id="SSF53187">
    <property type="entry name" value="Zn-dependent exopeptidases"/>
    <property type="match status" value="1"/>
</dbReference>
<dbReference type="EMBL" id="JAPRFR010000001">
    <property type="protein sequence ID" value="MCZ0725456.1"/>
    <property type="molecule type" value="Genomic_DNA"/>
</dbReference>
<dbReference type="AlphaFoldDB" id="A0A9X3JF17"/>
<keyword evidence="2" id="KW-0378">Hydrolase</keyword>
<dbReference type="EC" id="3.5.1.28" evidence="2"/>
<evidence type="ECO:0000313" key="3">
    <source>
        <dbReference type="Proteomes" id="UP001146670"/>
    </source>
</evidence>
<evidence type="ECO:0000313" key="2">
    <source>
        <dbReference type="EMBL" id="MCZ0725456.1"/>
    </source>
</evidence>
<dbReference type="Gene3D" id="3.40.630.40">
    <property type="entry name" value="Zn-dependent exopeptidases"/>
    <property type="match status" value="1"/>
</dbReference>
<feature type="domain" description="MurNAc-LAA" evidence="1">
    <location>
        <begin position="16"/>
        <end position="177"/>
    </location>
</feature>
<accession>A0A9X3JF17</accession>
<dbReference type="InterPro" id="IPR002508">
    <property type="entry name" value="MurNAc-LAA_cat"/>
</dbReference>
<proteinExistence type="predicted"/>
<comment type="caution">
    <text evidence="2">The sequence shown here is derived from an EMBL/GenBank/DDBJ whole genome shotgun (WGS) entry which is preliminary data.</text>
</comment>
<reference evidence="2" key="1">
    <citation type="submission" date="2022-12" db="EMBL/GenBank/DDBJ databases">
        <title>Description and comparative metabolic analysis of Aerococcus sp. nov., isolated from the feces of a pig.</title>
        <authorList>
            <person name="Chang Y.-H."/>
        </authorList>
    </citation>
    <scope>NUCLEOTIDE SEQUENCE</scope>
    <source>
        <strain evidence="2">YH-aer222</strain>
    </source>
</reference>
<protein>
    <submittedName>
        <fullName evidence="2">N-acetylmuramoyl-L-alanine amidase</fullName>
        <ecNumber evidence="2">3.5.1.28</ecNumber>
    </submittedName>
</protein>
<sequence>MKTTNYKNYTGVLFAFGHGEGDTGCVYKDYTEAKMIRKLKPYLEKWCQAHHLKAKFYPGNLYYHAKDILAYKNYIVVELHLDAAQKPGAGGHVIIHRRFQADAIDLNLLDCIDQHFGLVTRTSRGLSKRQDLLNLNMAASHGINYRLLELFFLANNQDRDYYLNHLDQVARDIVAAIMGQHLEEESCTCK</sequence>
<dbReference type="GO" id="GO:0008745">
    <property type="term" value="F:N-acetylmuramoyl-L-alanine amidase activity"/>
    <property type="evidence" value="ECO:0007669"/>
    <property type="project" value="UniProtKB-EC"/>
</dbReference>
<name>A0A9X3JF17_9LACT</name>